<feature type="compositionally biased region" description="Polar residues" evidence="1">
    <location>
        <begin position="52"/>
        <end position="61"/>
    </location>
</feature>
<accession>A0ABV0Y1U0</accession>
<name>A0ABV0Y1U0_9TELE</name>
<gene>
    <name evidence="3" type="ORF">AMECASPLE_014396</name>
</gene>
<protein>
    <recommendedName>
        <fullName evidence="2">PH domain-containing protein</fullName>
    </recommendedName>
</protein>
<evidence type="ECO:0000259" key="2">
    <source>
        <dbReference type="PROSITE" id="PS50003"/>
    </source>
</evidence>
<evidence type="ECO:0000313" key="3">
    <source>
        <dbReference type="EMBL" id="MEQ2287612.1"/>
    </source>
</evidence>
<comment type="caution">
    <text evidence="3">The sequence shown here is derived from an EMBL/GenBank/DDBJ whole genome shotgun (WGS) entry which is preliminary data.</text>
</comment>
<dbReference type="PANTHER" id="PTHR45899">
    <property type="entry name" value="RHO GTPASE ACTIVATING PROTEIN AT 15B, ISOFORM C"/>
    <property type="match status" value="1"/>
</dbReference>
<evidence type="ECO:0000256" key="1">
    <source>
        <dbReference type="SAM" id="MobiDB-lite"/>
    </source>
</evidence>
<dbReference type="SUPFAM" id="SSF50729">
    <property type="entry name" value="PH domain-like"/>
    <property type="match status" value="1"/>
</dbReference>
<proteinExistence type="predicted"/>
<dbReference type="InterPro" id="IPR011993">
    <property type="entry name" value="PH-like_dom_sf"/>
</dbReference>
<reference evidence="3 4" key="1">
    <citation type="submission" date="2021-06" db="EMBL/GenBank/DDBJ databases">
        <authorList>
            <person name="Palmer J.M."/>
        </authorList>
    </citation>
    <scope>NUCLEOTIDE SEQUENCE [LARGE SCALE GENOMIC DNA]</scope>
    <source>
        <strain evidence="3 4">AS_MEX2019</strain>
        <tissue evidence="3">Muscle</tissue>
    </source>
</reference>
<dbReference type="EMBL" id="JAHRIP010019786">
    <property type="protein sequence ID" value="MEQ2287612.1"/>
    <property type="molecule type" value="Genomic_DNA"/>
</dbReference>
<feature type="domain" description="PH" evidence="2">
    <location>
        <begin position="1"/>
        <end position="54"/>
    </location>
</feature>
<dbReference type="Gene3D" id="2.30.29.30">
    <property type="entry name" value="Pleckstrin-homology domain (PH domain)/Phosphotyrosine-binding domain (PTB)"/>
    <property type="match status" value="1"/>
</dbReference>
<feature type="region of interest" description="Disordered" evidence="1">
    <location>
        <begin position="52"/>
        <end position="72"/>
    </location>
</feature>
<sequence>MYSKGLILVSAIRQVKGLGDNKFEVVTGLRTFTFRAEKEGERQEWMVTLQTATRPPASSSQKHSDSLPHLSSTNKRGLLELRGYKGRVLVSLVGSKVRLCKTEQVLPTPLGAPLYRMTASCLR</sequence>
<organism evidence="3 4">
    <name type="scientific">Ameca splendens</name>
    <dbReference type="NCBI Taxonomy" id="208324"/>
    <lineage>
        <taxon>Eukaryota</taxon>
        <taxon>Metazoa</taxon>
        <taxon>Chordata</taxon>
        <taxon>Craniata</taxon>
        <taxon>Vertebrata</taxon>
        <taxon>Euteleostomi</taxon>
        <taxon>Actinopterygii</taxon>
        <taxon>Neopterygii</taxon>
        <taxon>Teleostei</taxon>
        <taxon>Neoteleostei</taxon>
        <taxon>Acanthomorphata</taxon>
        <taxon>Ovalentaria</taxon>
        <taxon>Atherinomorphae</taxon>
        <taxon>Cyprinodontiformes</taxon>
        <taxon>Goodeidae</taxon>
        <taxon>Ameca</taxon>
    </lineage>
</organism>
<dbReference type="Proteomes" id="UP001469553">
    <property type="component" value="Unassembled WGS sequence"/>
</dbReference>
<evidence type="ECO:0000313" key="4">
    <source>
        <dbReference type="Proteomes" id="UP001469553"/>
    </source>
</evidence>
<dbReference type="InterPro" id="IPR052227">
    <property type="entry name" value="Arf-Rho-GAP_ANK-PH_domain"/>
</dbReference>
<dbReference type="PROSITE" id="PS50003">
    <property type="entry name" value="PH_DOMAIN"/>
    <property type="match status" value="1"/>
</dbReference>
<dbReference type="PANTHER" id="PTHR45899:SF1">
    <property type="entry name" value="ARF-GAP WITH RHO-GAP DOMAIN, ANK REPEAT AND PH DOMAIN-CONTAINING PROTEIN 2"/>
    <property type="match status" value="1"/>
</dbReference>
<dbReference type="InterPro" id="IPR001849">
    <property type="entry name" value="PH_domain"/>
</dbReference>
<keyword evidence="4" id="KW-1185">Reference proteome</keyword>